<dbReference type="Pfam" id="PF03184">
    <property type="entry name" value="DDE_1"/>
    <property type="match status" value="1"/>
</dbReference>
<feature type="domain" description="DDE-1" evidence="2">
    <location>
        <begin position="335"/>
        <end position="394"/>
    </location>
</feature>
<dbReference type="InterPro" id="IPR004875">
    <property type="entry name" value="DDE_SF_endonuclease_dom"/>
</dbReference>
<evidence type="ECO:0000256" key="1">
    <source>
        <dbReference type="SAM" id="MobiDB-lite"/>
    </source>
</evidence>
<evidence type="ECO:0000313" key="3">
    <source>
        <dbReference type="Proteomes" id="UP000887574"/>
    </source>
</evidence>
<evidence type="ECO:0000259" key="2">
    <source>
        <dbReference type="Pfam" id="PF03184"/>
    </source>
</evidence>
<name>A0A915EID3_9BILA</name>
<organism evidence="3 4">
    <name type="scientific">Ditylenchus dipsaci</name>
    <dbReference type="NCBI Taxonomy" id="166011"/>
    <lineage>
        <taxon>Eukaryota</taxon>
        <taxon>Metazoa</taxon>
        <taxon>Ecdysozoa</taxon>
        <taxon>Nematoda</taxon>
        <taxon>Chromadorea</taxon>
        <taxon>Rhabditida</taxon>
        <taxon>Tylenchina</taxon>
        <taxon>Tylenchomorpha</taxon>
        <taxon>Sphaerularioidea</taxon>
        <taxon>Anguinidae</taxon>
        <taxon>Anguininae</taxon>
        <taxon>Ditylenchus</taxon>
    </lineage>
</organism>
<keyword evidence="3" id="KW-1185">Reference proteome</keyword>
<dbReference type="AlphaFoldDB" id="A0A915EID3"/>
<accession>A0A915EID3</accession>
<reference evidence="4" key="1">
    <citation type="submission" date="2022-11" db="UniProtKB">
        <authorList>
            <consortium name="WormBaseParasite"/>
        </authorList>
    </citation>
    <scope>IDENTIFICATION</scope>
</reference>
<sequence length="562" mass="63058">MAWSELEIGRIVGELNFASAQNMLQTQNVSTPINTPTAQQLTAHKDCPNIPLLRDGSNVLVLSDGVMDTDQQITTVSSFQAPYTSATTSIKSKKAGRRKTKHQNRRNQQQQHKQSSSRNVLLQPLGEDADETEDDSTAEDIYEEFNGAGGNVTEVGKKKAKDMSRKKRERYADDLDALFALAHSDQNFFSMRFACCEGLLSHGYRKQAFLLARELAIELLNSPPNVMPCSNSTSTINADSENVGKELPRRSQNRHVVTTNATSIVTLAKHMAVELEALAMQFPMHGHLKLRNFEATVMGQTTSSNSLALELALKVMRNPRGPSATRSLEVYIYHLPCDQGIIQNVKVHYRRFLLRKRIDAFDAKIDYKMDLFKALQFLRRSWSDVKQETIANCFKKAGFIKHVEPTESAEDADAMCNELIAEMDEEVQETGREEDEELNTLWAELQQMNLAEGTLQEYLGVDDQLTTGGSRSLAEIAEEVSNVNVEEPEGERQVFALCDRRGTAASHIREAAEALNVLQRYADANANPEIQLLCDKVDNVLAKERIKMLKQKNLLNYFAPNQ</sequence>
<feature type="compositionally biased region" description="Basic residues" evidence="1">
    <location>
        <begin position="91"/>
        <end position="105"/>
    </location>
</feature>
<feature type="compositionally biased region" description="Acidic residues" evidence="1">
    <location>
        <begin position="127"/>
        <end position="143"/>
    </location>
</feature>
<protein>
    <submittedName>
        <fullName evidence="4">DDE-1 domain-containing protein</fullName>
    </submittedName>
</protein>
<feature type="region of interest" description="Disordered" evidence="1">
    <location>
        <begin position="87"/>
        <end position="164"/>
    </location>
</feature>
<dbReference type="WBParaSite" id="jg6317">
    <property type="protein sequence ID" value="jg6317"/>
    <property type="gene ID" value="jg6317"/>
</dbReference>
<evidence type="ECO:0000313" key="4">
    <source>
        <dbReference type="WBParaSite" id="jg6317"/>
    </source>
</evidence>
<feature type="compositionally biased region" description="Low complexity" evidence="1">
    <location>
        <begin position="106"/>
        <end position="119"/>
    </location>
</feature>
<dbReference type="Proteomes" id="UP000887574">
    <property type="component" value="Unplaced"/>
</dbReference>
<proteinExistence type="predicted"/>
<dbReference type="GO" id="GO:0003676">
    <property type="term" value="F:nucleic acid binding"/>
    <property type="evidence" value="ECO:0007669"/>
    <property type="project" value="InterPro"/>
</dbReference>